<dbReference type="GO" id="GO:0043165">
    <property type="term" value="P:Gram-negative-bacterium-type cell outer membrane assembly"/>
    <property type="evidence" value="ECO:0007669"/>
    <property type="project" value="UniProtKB-UniRule"/>
</dbReference>
<dbReference type="PANTHER" id="PTHR38098:SF1">
    <property type="entry name" value="LPS-ASSEMBLY LIPOPROTEIN LPTE"/>
    <property type="match status" value="1"/>
</dbReference>
<accession>A0A379C8F2</accession>
<keyword evidence="8" id="KW-1185">Reference proteome</keyword>
<evidence type="ECO:0000256" key="6">
    <source>
        <dbReference type="HAMAP-Rule" id="MF_01186"/>
    </source>
</evidence>
<keyword evidence="4 6" id="KW-0998">Cell outer membrane</keyword>
<keyword evidence="1 6" id="KW-0732">Signal</keyword>
<proteinExistence type="inferred from homology"/>
<dbReference type="Proteomes" id="UP000255417">
    <property type="component" value="Unassembled WGS sequence"/>
</dbReference>
<dbReference type="AlphaFoldDB" id="A0A379C8F2"/>
<dbReference type="HAMAP" id="MF_01186">
    <property type="entry name" value="LPS_assembly_LptE"/>
    <property type="match status" value="1"/>
</dbReference>
<comment type="function">
    <text evidence="6">Together with LptD, is involved in the assembly of lipopolysaccharide (LPS) at the surface of the outer membrane. Required for the proper assembly of LptD. Binds LPS and may serve as the LPS recognition site at the outer membrane.</text>
</comment>
<dbReference type="Pfam" id="PF04390">
    <property type="entry name" value="LptE"/>
    <property type="match status" value="1"/>
</dbReference>
<keyword evidence="2 6" id="KW-0472">Membrane</keyword>
<gene>
    <name evidence="6 7" type="primary">lptE</name>
    <name evidence="7" type="ORF">NCTC12872_00412</name>
</gene>
<comment type="subcellular location">
    <subcellularLocation>
        <location evidence="6">Cell outer membrane</location>
        <topology evidence="6">Lipid-anchor</topology>
    </subcellularLocation>
</comment>
<comment type="subunit">
    <text evidence="6">Component of the lipopolysaccharide transport and assembly complex. Interacts with LptD.</text>
</comment>
<evidence type="ECO:0000256" key="1">
    <source>
        <dbReference type="ARBA" id="ARBA00022729"/>
    </source>
</evidence>
<evidence type="ECO:0000256" key="5">
    <source>
        <dbReference type="ARBA" id="ARBA00023288"/>
    </source>
</evidence>
<evidence type="ECO:0000256" key="2">
    <source>
        <dbReference type="ARBA" id="ARBA00023136"/>
    </source>
</evidence>
<dbReference type="GO" id="GO:0001530">
    <property type="term" value="F:lipopolysaccharide binding"/>
    <property type="evidence" value="ECO:0007669"/>
    <property type="project" value="TreeGrafter"/>
</dbReference>
<evidence type="ECO:0000313" key="7">
    <source>
        <dbReference type="EMBL" id="SUB58449.1"/>
    </source>
</evidence>
<dbReference type="EMBL" id="UGTA01000001">
    <property type="protein sequence ID" value="SUB58449.1"/>
    <property type="molecule type" value="Genomic_DNA"/>
</dbReference>
<evidence type="ECO:0000313" key="8">
    <source>
        <dbReference type="Proteomes" id="UP000255417"/>
    </source>
</evidence>
<name>A0A379C8F2_9PAST</name>
<dbReference type="PANTHER" id="PTHR38098">
    <property type="entry name" value="LPS-ASSEMBLY LIPOPROTEIN LPTE"/>
    <property type="match status" value="1"/>
</dbReference>
<dbReference type="OrthoDB" id="5801564at2"/>
<evidence type="ECO:0000256" key="3">
    <source>
        <dbReference type="ARBA" id="ARBA00023139"/>
    </source>
</evidence>
<evidence type="ECO:0000256" key="4">
    <source>
        <dbReference type="ARBA" id="ARBA00023237"/>
    </source>
</evidence>
<keyword evidence="3 6" id="KW-0564">Palmitate</keyword>
<dbReference type="GO" id="GO:1990351">
    <property type="term" value="C:transporter complex"/>
    <property type="evidence" value="ECO:0007669"/>
    <property type="project" value="TreeGrafter"/>
</dbReference>
<dbReference type="GO" id="GO:0015920">
    <property type="term" value="P:lipopolysaccharide transport"/>
    <property type="evidence" value="ECO:0007669"/>
    <property type="project" value="TreeGrafter"/>
</dbReference>
<protein>
    <recommendedName>
        <fullName evidence="6">LPS-assembly lipoprotein LptE</fullName>
    </recommendedName>
</protein>
<organism evidence="7 8">
    <name type="scientific">Phocoenobacter uteri</name>
    <dbReference type="NCBI Taxonomy" id="146806"/>
    <lineage>
        <taxon>Bacteria</taxon>
        <taxon>Pseudomonadati</taxon>
        <taxon>Pseudomonadota</taxon>
        <taxon>Gammaproteobacteria</taxon>
        <taxon>Pasteurellales</taxon>
        <taxon>Pasteurellaceae</taxon>
        <taxon>Phocoenobacter</taxon>
    </lineage>
</organism>
<dbReference type="PROSITE" id="PS51257">
    <property type="entry name" value="PROKAR_LIPOPROTEIN"/>
    <property type="match status" value="1"/>
</dbReference>
<keyword evidence="5 6" id="KW-0449">Lipoprotein</keyword>
<sequence>MYKKLSLIVVLFMTTMLTACGWHFKNAEILPKTLQTLTFETSEPYSDMSRTLRNELLLNNITLVQDKKDIAVLRLNNTSNSSQVASVFKNARGAEKILSVKVTASLTLPNKSGSYPIEVVVHRTFFDDSRAALAKSSEKEMMVADMYRQASRRIIIKMIALHKSIK</sequence>
<reference evidence="7 8" key="1">
    <citation type="submission" date="2018-06" db="EMBL/GenBank/DDBJ databases">
        <authorList>
            <consortium name="Pathogen Informatics"/>
            <person name="Doyle S."/>
        </authorList>
    </citation>
    <scope>NUCLEOTIDE SEQUENCE [LARGE SCALE GENOMIC DNA]</scope>
    <source>
        <strain evidence="7 8">NCTC12872</strain>
    </source>
</reference>
<dbReference type="RefSeq" id="WP_115314973.1">
    <property type="nucleotide sequence ID" value="NZ_LWIF01000001.1"/>
</dbReference>
<dbReference type="InterPro" id="IPR007485">
    <property type="entry name" value="LPS_assembly_LptE"/>
</dbReference>
<dbReference type="Gene3D" id="3.30.160.150">
    <property type="entry name" value="Lipoprotein like domain"/>
    <property type="match status" value="1"/>
</dbReference>
<dbReference type="GO" id="GO:0009279">
    <property type="term" value="C:cell outer membrane"/>
    <property type="evidence" value="ECO:0007669"/>
    <property type="project" value="UniProtKB-SubCell"/>
</dbReference>
<comment type="similarity">
    <text evidence="6">Belongs to the LptE lipoprotein family.</text>
</comment>